<gene>
    <name evidence="5" type="ORF">CHH28_08810</name>
</gene>
<dbReference type="SUPFAM" id="SSF46689">
    <property type="entry name" value="Homeodomain-like"/>
    <property type="match status" value="1"/>
</dbReference>
<dbReference type="PANTHER" id="PTHR47894:SF1">
    <property type="entry name" value="HTH-TYPE TRANSCRIPTIONAL REGULATOR VQSM"/>
    <property type="match status" value="1"/>
</dbReference>
<dbReference type="Proteomes" id="UP000202440">
    <property type="component" value="Chromosome"/>
</dbReference>
<dbReference type="InterPro" id="IPR009057">
    <property type="entry name" value="Homeodomain-like_sf"/>
</dbReference>
<sequence length="334" mass="37425">MEPSLQMDALLAQQLLQHASQYSGDLIAPNAVVSWLPEVSSAKWVDSRRFAQLADQLSAYNGLQSMVSAGDGLACGDWPTGKVLAHAPNLAAGLQSAFALAAWLPPSAWLCLGEQHDLSIHISPRASESVQLLAISWLASACCNALGSAQGVTLISPPQWHRWLQPLQPVLRDGEQLQLYISSHAAHTGLSNHCHNSYSTRQRACRREQQKLVQHIEFYQQLKQAIQDQLHIRPVNQAYLARLFNTNVRNLQRRLQTLGTNYQTLLDEARRSLAMTLLADASLPLYEISFRIGYTEPSAFYKAFRRWTGMTPGAYRRRYHSQVKHSTVMPYRIG</sequence>
<evidence type="ECO:0000313" key="6">
    <source>
        <dbReference type="Proteomes" id="UP000202440"/>
    </source>
</evidence>
<dbReference type="SMART" id="SM00342">
    <property type="entry name" value="HTH_ARAC"/>
    <property type="match status" value="1"/>
</dbReference>
<dbReference type="OrthoDB" id="5722175at2"/>
<evidence type="ECO:0000259" key="4">
    <source>
        <dbReference type="PROSITE" id="PS01124"/>
    </source>
</evidence>
<dbReference type="GO" id="GO:0000976">
    <property type="term" value="F:transcription cis-regulatory region binding"/>
    <property type="evidence" value="ECO:0007669"/>
    <property type="project" value="TreeGrafter"/>
</dbReference>
<keyword evidence="3" id="KW-0804">Transcription</keyword>
<evidence type="ECO:0000313" key="5">
    <source>
        <dbReference type="EMBL" id="ASP38776.1"/>
    </source>
</evidence>
<accession>A0A222FJL2</accession>
<evidence type="ECO:0000256" key="3">
    <source>
        <dbReference type="ARBA" id="ARBA00023163"/>
    </source>
</evidence>
<dbReference type="RefSeq" id="WP_094059962.1">
    <property type="nucleotide sequence ID" value="NZ_CP022530.1"/>
</dbReference>
<dbReference type="GO" id="GO:0005829">
    <property type="term" value="C:cytosol"/>
    <property type="evidence" value="ECO:0007669"/>
    <property type="project" value="TreeGrafter"/>
</dbReference>
<dbReference type="AlphaFoldDB" id="A0A222FJL2"/>
<dbReference type="InterPro" id="IPR020449">
    <property type="entry name" value="Tscrpt_reg_AraC-type_HTH"/>
</dbReference>
<dbReference type="PROSITE" id="PS01124">
    <property type="entry name" value="HTH_ARAC_FAMILY_2"/>
    <property type="match status" value="1"/>
</dbReference>
<dbReference type="Gene3D" id="1.10.10.60">
    <property type="entry name" value="Homeodomain-like"/>
    <property type="match status" value="1"/>
</dbReference>
<dbReference type="GO" id="GO:0003700">
    <property type="term" value="F:DNA-binding transcription factor activity"/>
    <property type="evidence" value="ECO:0007669"/>
    <property type="project" value="InterPro"/>
</dbReference>
<proteinExistence type="predicted"/>
<feature type="domain" description="HTH araC/xylS-type" evidence="4">
    <location>
        <begin position="220"/>
        <end position="318"/>
    </location>
</feature>
<dbReference type="PANTHER" id="PTHR47894">
    <property type="entry name" value="HTH-TYPE TRANSCRIPTIONAL REGULATOR GADX"/>
    <property type="match status" value="1"/>
</dbReference>
<reference evidence="5 6" key="1">
    <citation type="submission" date="2017-07" db="EMBL/GenBank/DDBJ databases">
        <title>Annotated genome sequence of Bacterioplanes sanyensis isolated from Red Sea.</title>
        <authorList>
            <person name="Rehman Z.U."/>
        </authorList>
    </citation>
    <scope>NUCLEOTIDE SEQUENCE [LARGE SCALE GENOMIC DNA]</scope>
    <source>
        <strain evidence="5 6">NV9</strain>
    </source>
</reference>
<keyword evidence="6" id="KW-1185">Reference proteome</keyword>
<dbReference type="Pfam" id="PF12833">
    <property type="entry name" value="HTH_18"/>
    <property type="match status" value="1"/>
</dbReference>
<evidence type="ECO:0000256" key="2">
    <source>
        <dbReference type="ARBA" id="ARBA00023125"/>
    </source>
</evidence>
<organism evidence="5 6">
    <name type="scientific">Bacterioplanes sanyensis</name>
    <dbReference type="NCBI Taxonomy" id="1249553"/>
    <lineage>
        <taxon>Bacteria</taxon>
        <taxon>Pseudomonadati</taxon>
        <taxon>Pseudomonadota</taxon>
        <taxon>Gammaproteobacteria</taxon>
        <taxon>Oceanospirillales</taxon>
        <taxon>Oceanospirillaceae</taxon>
        <taxon>Bacterioplanes</taxon>
    </lineage>
</organism>
<dbReference type="PRINTS" id="PR00032">
    <property type="entry name" value="HTHARAC"/>
</dbReference>
<name>A0A222FJL2_9GAMM</name>
<dbReference type="InterPro" id="IPR018060">
    <property type="entry name" value="HTH_AraC"/>
</dbReference>
<keyword evidence="2" id="KW-0238">DNA-binding</keyword>
<dbReference type="EMBL" id="CP022530">
    <property type="protein sequence ID" value="ASP38776.1"/>
    <property type="molecule type" value="Genomic_DNA"/>
</dbReference>
<dbReference type="KEGG" id="bsan:CHH28_08810"/>
<keyword evidence="1" id="KW-0805">Transcription regulation</keyword>
<evidence type="ECO:0000256" key="1">
    <source>
        <dbReference type="ARBA" id="ARBA00023015"/>
    </source>
</evidence>
<protein>
    <recommendedName>
        <fullName evidence="4">HTH araC/xylS-type domain-containing protein</fullName>
    </recommendedName>
</protein>